<dbReference type="Proteomes" id="UP000268857">
    <property type="component" value="Unassembled WGS sequence"/>
</dbReference>
<feature type="domain" description="LysM" evidence="1">
    <location>
        <begin position="3"/>
        <end position="50"/>
    </location>
</feature>
<name>A0A3S1A934_CHLFR</name>
<proteinExistence type="predicted"/>
<dbReference type="SMART" id="SM00257">
    <property type="entry name" value="LysM"/>
    <property type="match status" value="2"/>
</dbReference>
<dbReference type="OrthoDB" id="495264at2"/>
<protein>
    <recommendedName>
        <fullName evidence="1">LysM domain-containing protein</fullName>
    </recommendedName>
</protein>
<feature type="domain" description="LysM" evidence="1">
    <location>
        <begin position="59"/>
        <end position="106"/>
    </location>
</feature>
<dbReference type="SUPFAM" id="SSF54106">
    <property type="entry name" value="LysM domain"/>
    <property type="match status" value="2"/>
</dbReference>
<dbReference type="PROSITE" id="PS51782">
    <property type="entry name" value="LYSM"/>
    <property type="match status" value="2"/>
</dbReference>
<dbReference type="AlphaFoldDB" id="A0A3S1A934"/>
<gene>
    <name evidence="2" type="ORF">PCC6912_61100</name>
</gene>
<keyword evidence="3" id="KW-1185">Reference proteome</keyword>
<organism evidence="2 3">
    <name type="scientific">Chlorogloeopsis fritschii PCC 6912</name>
    <dbReference type="NCBI Taxonomy" id="211165"/>
    <lineage>
        <taxon>Bacteria</taxon>
        <taxon>Bacillati</taxon>
        <taxon>Cyanobacteriota</taxon>
        <taxon>Cyanophyceae</taxon>
        <taxon>Nostocales</taxon>
        <taxon>Chlorogloeopsidaceae</taxon>
        <taxon>Chlorogloeopsis</taxon>
    </lineage>
</organism>
<dbReference type="PANTHER" id="PTHR34700">
    <property type="entry name" value="POTASSIUM BINDING PROTEIN KBP"/>
    <property type="match status" value="1"/>
</dbReference>
<dbReference type="RefSeq" id="WP_016879520.1">
    <property type="nucleotide sequence ID" value="NZ_AJLN01000066.1"/>
</dbReference>
<evidence type="ECO:0000313" key="3">
    <source>
        <dbReference type="Proteomes" id="UP000268857"/>
    </source>
</evidence>
<dbReference type="Pfam" id="PF01476">
    <property type="entry name" value="LysM"/>
    <property type="match status" value="2"/>
</dbReference>
<dbReference type="PANTHER" id="PTHR34700:SF4">
    <property type="entry name" value="PHAGE-LIKE ELEMENT PBSX PROTEIN XKDP"/>
    <property type="match status" value="1"/>
</dbReference>
<dbReference type="InterPro" id="IPR018392">
    <property type="entry name" value="LysM"/>
</dbReference>
<dbReference type="CDD" id="cd00118">
    <property type="entry name" value="LysM"/>
    <property type="match status" value="2"/>
</dbReference>
<dbReference type="STRING" id="211165.GCA_000317285_02268"/>
<evidence type="ECO:0000313" key="2">
    <source>
        <dbReference type="EMBL" id="RUR72735.1"/>
    </source>
</evidence>
<accession>A0A3S1A934</accession>
<dbReference type="InterPro" id="IPR052196">
    <property type="entry name" value="Bact_Kbp"/>
</dbReference>
<comment type="caution">
    <text evidence="2">The sequence shown here is derived from an EMBL/GenBank/DDBJ whole genome shotgun (WGS) entry which is preliminary data.</text>
</comment>
<dbReference type="InterPro" id="IPR036779">
    <property type="entry name" value="LysM_dom_sf"/>
</dbReference>
<sequence length="108" mass="12104">MSRRYTVQPGDTLWEIAARFYGDGSQYDRIAQANGIADPDRINIGQQLIIPDSGSYEHRTYTVQPGDTLWEIAARFYGDGSQYDRIVQANGIADPDRINIGQQLIIPS</sequence>
<evidence type="ECO:0000259" key="1">
    <source>
        <dbReference type="PROSITE" id="PS51782"/>
    </source>
</evidence>
<dbReference type="Gene3D" id="3.10.350.10">
    <property type="entry name" value="LysM domain"/>
    <property type="match status" value="2"/>
</dbReference>
<dbReference type="EMBL" id="RSCJ01000043">
    <property type="protein sequence ID" value="RUR72735.1"/>
    <property type="molecule type" value="Genomic_DNA"/>
</dbReference>
<reference evidence="2 3" key="1">
    <citation type="journal article" date="2019" name="Genome Biol. Evol.">
        <title>Day and night: Metabolic profiles and evolutionary relationships of six axenic non-marine cyanobacteria.</title>
        <authorList>
            <person name="Will S.E."/>
            <person name="Henke P."/>
            <person name="Boedeker C."/>
            <person name="Huang S."/>
            <person name="Brinkmann H."/>
            <person name="Rohde M."/>
            <person name="Jarek M."/>
            <person name="Friedl T."/>
            <person name="Seufert S."/>
            <person name="Schumacher M."/>
            <person name="Overmann J."/>
            <person name="Neumann-Schaal M."/>
            <person name="Petersen J."/>
        </authorList>
    </citation>
    <scope>NUCLEOTIDE SEQUENCE [LARGE SCALE GENOMIC DNA]</scope>
    <source>
        <strain evidence="2 3">PCC 6912</strain>
    </source>
</reference>